<dbReference type="Proteomes" id="UP001060215">
    <property type="component" value="Chromosome 4"/>
</dbReference>
<comment type="caution">
    <text evidence="1">The sequence shown here is derived from an EMBL/GenBank/DDBJ whole genome shotgun (WGS) entry which is preliminary data.</text>
</comment>
<protein>
    <submittedName>
        <fullName evidence="1">Uncharacterized protein</fullName>
    </submittedName>
</protein>
<name>A0ACC0HUV7_9ERIC</name>
<gene>
    <name evidence="1" type="ORF">LOK49_LG05G02128</name>
</gene>
<organism evidence="1 2">
    <name type="scientific">Camellia lanceoleosa</name>
    <dbReference type="NCBI Taxonomy" id="1840588"/>
    <lineage>
        <taxon>Eukaryota</taxon>
        <taxon>Viridiplantae</taxon>
        <taxon>Streptophyta</taxon>
        <taxon>Embryophyta</taxon>
        <taxon>Tracheophyta</taxon>
        <taxon>Spermatophyta</taxon>
        <taxon>Magnoliopsida</taxon>
        <taxon>eudicotyledons</taxon>
        <taxon>Gunneridae</taxon>
        <taxon>Pentapetalae</taxon>
        <taxon>asterids</taxon>
        <taxon>Ericales</taxon>
        <taxon>Theaceae</taxon>
        <taxon>Camellia</taxon>
    </lineage>
</organism>
<reference evidence="1 2" key="1">
    <citation type="journal article" date="2022" name="Plant J.">
        <title>Chromosome-level genome of Camellia lanceoleosa provides a valuable resource for understanding genome evolution and self-incompatibility.</title>
        <authorList>
            <person name="Gong W."/>
            <person name="Xiao S."/>
            <person name="Wang L."/>
            <person name="Liao Z."/>
            <person name="Chang Y."/>
            <person name="Mo W."/>
            <person name="Hu G."/>
            <person name="Li W."/>
            <person name="Zhao G."/>
            <person name="Zhu H."/>
            <person name="Hu X."/>
            <person name="Ji K."/>
            <person name="Xiang X."/>
            <person name="Song Q."/>
            <person name="Yuan D."/>
            <person name="Jin S."/>
            <person name="Zhang L."/>
        </authorList>
    </citation>
    <scope>NUCLEOTIDE SEQUENCE [LARGE SCALE GENOMIC DNA]</scope>
    <source>
        <strain evidence="1">SQ_2022a</strain>
    </source>
</reference>
<evidence type="ECO:0000313" key="1">
    <source>
        <dbReference type="EMBL" id="KAI8016287.1"/>
    </source>
</evidence>
<keyword evidence="2" id="KW-1185">Reference proteome</keyword>
<accession>A0ACC0HUV7</accession>
<sequence>MAEPKNYITSLDLKSHSKAGDLWISIQGKVYDVSDWAKDHPGGALPFLPKSHEPRRHRPFVAYHPVIAWQYLDKFFNGFYLKDYSVSRRPKIT</sequence>
<evidence type="ECO:0000313" key="2">
    <source>
        <dbReference type="Proteomes" id="UP001060215"/>
    </source>
</evidence>
<dbReference type="EMBL" id="CM045761">
    <property type="protein sequence ID" value="KAI8016287.1"/>
    <property type="molecule type" value="Genomic_DNA"/>
</dbReference>
<proteinExistence type="predicted"/>